<name>A0A174A2W6_9FIRM</name>
<organism evidence="1 2">
    <name type="scientific">Blautia obeum</name>
    <dbReference type="NCBI Taxonomy" id="40520"/>
    <lineage>
        <taxon>Bacteria</taxon>
        <taxon>Bacillati</taxon>
        <taxon>Bacillota</taxon>
        <taxon>Clostridia</taxon>
        <taxon>Lachnospirales</taxon>
        <taxon>Lachnospiraceae</taxon>
        <taxon>Blautia</taxon>
    </lineage>
</organism>
<dbReference type="EMBL" id="CYZA01000006">
    <property type="protein sequence ID" value="CUN81835.1"/>
    <property type="molecule type" value="Genomic_DNA"/>
</dbReference>
<evidence type="ECO:0000313" key="2">
    <source>
        <dbReference type="Proteomes" id="UP000095447"/>
    </source>
</evidence>
<sequence length="212" mass="23692">MTTEKMNVHKALAELKILDDRIVKAINSVEACISNKHSNTKVKGVDIKVYTGVMKSSYDKATDLIKRREAIKRAVVLSNAVTKVTVADKEYTVAEAIEMKNHGMDFKKLLKQKIKKQYDAAMAQIITENGKLEDKAENYVVGLYGSKEGKTSTEEFTKTREAYIEAQTMELVDPIGVLKEMEDLETEIAEFTAEVDAALSVSNSLTEIEITY</sequence>
<dbReference type="AlphaFoldDB" id="A0A174A2W6"/>
<reference evidence="1 2" key="1">
    <citation type="submission" date="2015-09" db="EMBL/GenBank/DDBJ databases">
        <authorList>
            <consortium name="Pathogen Informatics"/>
        </authorList>
    </citation>
    <scope>NUCLEOTIDE SEQUENCE [LARGE SCALE GENOMIC DNA]</scope>
    <source>
        <strain evidence="1 2">2789STDY5608838</strain>
    </source>
</reference>
<dbReference type="RefSeq" id="WP_055053152.1">
    <property type="nucleotide sequence ID" value="NZ_CYZA01000006.1"/>
</dbReference>
<proteinExistence type="predicted"/>
<accession>A0A174A2W6</accession>
<gene>
    <name evidence="1" type="ORF">ERS852395_01403</name>
</gene>
<dbReference type="Proteomes" id="UP000095447">
    <property type="component" value="Unassembled WGS sequence"/>
</dbReference>
<evidence type="ECO:0000313" key="1">
    <source>
        <dbReference type="EMBL" id="CUN81835.1"/>
    </source>
</evidence>
<protein>
    <submittedName>
        <fullName evidence="1">Uncharacterized protein</fullName>
    </submittedName>
</protein>